<sequence>MTHTKSGTNSSIQSNGIGPGHSSHKSKIQEHQPRGEARMEDSRTSTGSQSLAITFDTLIESLEADITAISITVKRIENTASKLGKLNWAPYSSFQEQWENHEKERLELKEDIKSSINDISLTNDLPRQSTPILERYVLSLNNYSHHTVSSNSELETACNFKETPRLEEWPTFSGEGEYNHMEFMKTIYMLKEDFNIPDEYISARLHSLFTKSAKKWY</sequence>
<dbReference type="OrthoDB" id="2506710at2759"/>
<feature type="region of interest" description="Disordered" evidence="2">
    <location>
        <begin position="1"/>
        <end position="48"/>
    </location>
</feature>
<protein>
    <submittedName>
        <fullName evidence="3">Uncharacterized protein</fullName>
    </submittedName>
</protein>
<evidence type="ECO:0000313" key="4">
    <source>
        <dbReference type="Proteomes" id="UP000765509"/>
    </source>
</evidence>
<dbReference type="Proteomes" id="UP000765509">
    <property type="component" value="Unassembled WGS sequence"/>
</dbReference>
<proteinExistence type="predicted"/>
<reference evidence="3" key="1">
    <citation type="submission" date="2021-03" db="EMBL/GenBank/DDBJ databases">
        <title>Draft genome sequence of rust myrtle Austropuccinia psidii MF-1, a brazilian biotype.</title>
        <authorList>
            <person name="Quecine M.C."/>
            <person name="Pachon D.M.R."/>
            <person name="Bonatelli M.L."/>
            <person name="Correr F.H."/>
            <person name="Franceschini L.M."/>
            <person name="Leite T.F."/>
            <person name="Margarido G.R.A."/>
            <person name="Almeida C.A."/>
            <person name="Ferrarezi J.A."/>
            <person name="Labate C.A."/>
        </authorList>
    </citation>
    <scope>NUCLEOTIDE SEQUENCE</scope>
    <source>
        <strain evidence="3">MF-1</strain>
    </source>
</reference>
<comment type="caution">
    <text evidence="3">The sequence shown here is derived from an EMBL/GenBank/DDBJ whole genome shotgun (WGS) entry which is preliminary data.</text>
</comment>
<accession>A0A9Q3K078</accession>
<keyword evidence="4" id="KW-1185">Reference proteome</keyword>
<evidence type="ECO:0000256" key="2">
    <source>
        <dbReference type="SAM" id="MobiDB-lite"/>
    </source>
</evidence>
<dbReference type="AlphaFoldDB" id="A0A9Q3K078"/>
<dbReference type="EMBL" id="AVOT02089456">
    <property type="protein sequence ID" value="MBW0572098.1"/>
    <property type="molecule type" value="Genomic_DNA"/>
</dbReference>
<evidence type="ECO:0000256" key="1">
    <source>
        <dbReference type="SAM" id="Coils"/>
    </source>
</evidence>
<feature type="compositionally biased region" description="Polar residues" evidence="2">
    <location>
        <begin position="1"/>
        <end position="16"/>
    </location>
</feature>
<organism evidence="3 4">
    <name type="scientific">Austropuccinia psidii MF-1</name>
    <dbReference type="NCBI Taxonomy" id="1389203"/>
    <lineage>
        <taxon>Eukaryota</taxon>
        <taxon>Fungi</taxon>
        <taxon>Dikarya</taxon>
        <taxon>Basidiomycota</taxon>
        <taxon>Pucciniomycotina</taxon>
        <taxon>Pucciniomycetes</taxon>
        <taxon>Pucciniales</taxon>
        <taxon>Sphaerophragmiaceae</taxon>
        <taxon>Austropuccinia</taxon>
    </lineage>
</organism>
<name>A0A9Q3K078_9BASI</name>
<feature type="coiled-coil region" evidence="1">
    <location>
        <begin position="59"/>
        <end position="111"/>
    </location>
</feature>
<evidence type="ECO:0000313" key="3">
    <source>
        <dbReference type="EMBL" id="MBW0572098.1"/>
    </source>
</evidence>
<feature type="compositionally biased region" description="Basic and acidic residues" evidence="2">
    <location>
        <begin position="27"/>
        <end position="43"/>
    </location>
</feature>
<keyword evidence="1" id="KW-0175">Coiled coil</keyword>
<gene>
    <name evidence="3" type="ORF">O181_111813</name>
</gene>